<sequence>MAVAIAPGVRGGQDGVQGEEVVEYDDGVRAKLNSVLVSGRYTEPEDR</sequence>
<protein>
    <submittedName>
        <fullName evidence="1">Uncharacterized protein</fullName>
    </submittedName>
</protein>
<proteinExistence type="predicted"/>
<evidence type="ECO:0000313" key="1">
    <source>
        <dbReference type="EMBL" id="MBL1109885.1"/>
    </source>
</evidence>
<keyword evidence="2" id="KW-1185">Reference proteome</keyword>
<name>A0ABS1PCX2_9ACTN</name>
<comment type="caution">
    <text evidence="1">The sequence shown here is derived from an EMBL/GenBank/DDBJ whole genome shotgun (WGS) entry which is preliminary data.</text>
</comment>
<organism evidence="1 2">
    <name type="scientific">Streptomyces musisoli</name>
    <dbReference type="NCBI Taxonomy" id="2802280"/>
    <lineage>
        <taxon>Bacteria</taxon>
        <taxon>Bacillati</taxon>
        <taxon>Actinomycetota</taxon>
        <taxon>Actinomycetes</taxon>
        <taxon>Kitasatosporales</taxon>
        <taxon>Streptomycetaceae</taxon>
        <taxon>Streptomyces</taxon>
    </lineage>
</organism>
<dbReference type="RefSeq" id="WP_201826430.1">
    <property type="nucleotide sequence ID" value="NZ_JAERRH010000025.1"/>
</dbReference>
<evidence type="ECO:0000313" key="2">
    <source>
        <dbReference type="Proteomes" id="UP000621386"/>
    </source>
</evidence>
<reference evidence="1 2" key="1">
    <citation type="submission" date="2021-01" db="EMBL/GenBank/DDBJ databases">
        <title>WGS of actinomycetes isolated from Thailand.</title>
        <authorList>
            <person name="Thawai C."/>
        </authorList>
    </citation>
    <scope>NUCLEOTIDE SEQUENCE [LARGE SCALE GENOMIC DNA]</scope>
    <source>
        <strain evidence="1 2">CH5-8</strain>
    </source>
</reference>
<dbReference type="Proteomes" id="UP000621386">
    <property type="component" value="Unassembled WGS sequence"/>
</dbReference>
<accession>A0ABS1PCX2</accession>
<dbReference type="EMBL" id="JAERRH010000025">
    <property type="protein sequence ID" value="MBL1109885.1"/>
    <property type="molecule type" value="Genomic_DNA"/>
</dbReference>
<gene>
    <name evidence="1" type="ORF">JK361_35860</name>
</gene>